<reference evidence="2 3" key="2">
    <citation type="submission" date="2019-09" db="EMBL/GenBank/DDBJ databases">
        <title>FDA dAtabase for Regulatory Grade micrObial Sequences (FDA-ARGOS): Supporting development and validation of Infectious Disease Dx tests.</title>
        <authorList>
            <person name="Sciortino C."/>
            <person name="Tallon L."/>
            <person name="Sadzewicz L."/>
            <person name="Vavikolanu K."/>
            <person name="Mehta A."/>
            <person name="Aluvathingal J."/>
            <person name="Nadendla S."/>
            <person name="Nandy P."/>
            <person name="Geyer C."/>
            <person name="Yan Y."/>
            <person name="Sichtig H."/>
        </authorList>
    </citation>
    <scope>NUCLEOTIDE SEQUENCE [LARGE SCALE GENOMIC DNA]</scope>
    <source>
        <strain evidence="2 3">FDAARGOS_661</strain>
    </source>
</reference>
<dbReference type="Gene3D" id="2.40.10.270">
    <property type="entry name" value="Bacteriophage SPP1 head-tail adaptor protein"/>
    <property type="match status" value="1"/>
</dbReference>
<dbReference type="EMBL" id="CP014567">
    <property type="protein sequence ID" value="AVI05738.1"/>
    <property type="molecule type" value="Genomic_DNA"/>
</dbReference>
<dbReference type="Proteomes" id="UP000509636">
    <property type="component" value="Chromosome"/>
</dbReference>
<dbReference type="InterPro" id="IPR008767">
    <property type="entry name" value="Phage_SPP1_head-tail_adaptor"/>
</dbReference>
<gene>
    <name evidence="1" type="ORF">AZE34_02805</name>
    <name evidence="2" type="ORF">FOB69_09045</name>
</gene>
<dbReference type="InterPro" id="IPR038666">
    <property type="entry name" value="SSP1_head-tail_sf"/>
</dbReference>
<evidence type="ECO:0000313" key="1">
    <source>
        <dbReference type="EMBL" id="AVI05738.1"/>
    </source>
</evidence>
<organism evidence="1">
    <name type="scientific">Staphylococcus hominis</name>
    <dbReference type="NCBI Taxonomy" id="1290"/>
    <lineage>
        <taxon>Bacteria</taxon>
        <taxon>Bacillati</taxon>
        <taxon>Bacillota</taxon>
        <taxon>Bacilli</taxon>
        <taxon>Bacillales</taxon>
        <taxon>Staphylococcaceae</taxon>
        <taxon>Staphylococcus</taxon>
    </lineage>
</organism>
<evidence type="ECO:0000313" key="2">
    <source>
        <dbReference type="EMBL" id="QKQ29237.1"/>
    </source>
</evidence>
<sequence>MAYHYRNKIEILEEQENDGPEAFGSTKVVIATPWADVKTMKGNEFQQWRLTANKENVRFIIRYRKGINPRQYVRYNGKDYNIVSVTNDNGMNQTLTIFAEVSD</sequence>
<dbReference type="RefSeq" id="WP_049335102.1">
    <property type="nucleotide sequence ID" value="NZ_CP014567.1"/>
</dbReference>
<evidence type="ECO:0000313" key="3">
    <source>
        <dbReference type="Proteomes" id="UP000509636"/>
    </source>
</evidence>
<dbReference type="EMBL" id="CP054550">
    <property type="protein sequence ID" value="QKQ29237.1"/>
    <property type="molecule type" value="Genomic_DNA"/>
</dbReference>
<proteinExistence type="predicted"/>
<dbReference type="NCBIfam" id="TIGR01563">
    <property type="entry name" value="gp16_SPP1"/>
    <property type="match status" value="1"/>
</dbReference>
<name>A0A418JRI1_STAHO</name>
<accession>A0A418JRI1</accession>
<dbReference type="AlphaFoldDB" id="A0A418JRI1"/>
<dbReference type="Pfam" id="PF05521">
    <property type="entry name" value="Phage_HCP"/>
    <property type="match status" value="1"/>
</dbReference>
<reference evidence="1" key="1">
    <citation type="submission" date="2016-02" db="EMBL/GenBank/DDBJ databases">
        <title>Genomic sequence of a clinical Staphylococcus hominis isolate.</title>
        <authorList>
            <person name="McClure J.M."/>
            <person name="Zhang K."/>
        </authorList>
    </citation>
    <scope>NUCLEOTIDE SEQUENCE</scope>
    <source>
        <strain evidence="1">C34847</strain>
    </source>
</reference>
<protein>
    <submittedName>
        <fullName evidence="2">Phage head closure protein</fullName>
    </submittedName>
    <submittedName>
        <fullName evidence="1">Phage head-tail adapter protein</fullName>
    </submittedName>
</protein>